<evidence type="ECO:0000313" key="3">
    <source>
        <dbReference type="EMBL" id="QIM19349.1"/>
    </source>
</evidence>
<feature type="compositionally biased region" description="Polar residues" evidence="1">
    <location>
        <begin position="355"/>
        <end position="377"/>
    </location>
</feature>
<keyword evidence="2" id="KW-1133">Transmembrane helix</keyword>
<dbReference type="RefSeq" id="WP_166331593.1">
    <property type="nucleotide sequence ID" value="NZ_CP049933.1"/>
</dbReference>
<keyword evidence="2" id="KW-0472">Membrane</keyword>
<protein>
    <submittedName>
        <fullName evidence="3">Type VII secretion protein EccB</fullName>
    </submittedName>
</protein>
<feature type="transmembrane region" description="Helical" evidence="2">
    <location>
        <begin position="40"/>
        <end position="61"/>
    </location>
</feature>
<dbReference type="Gene3D" id="3.30.2390.20">
    <property type="entry name" value="Type VII secretion system EccB, repeat 1 domain"/>
    <property type="match status" value="1"/>
</dbReference>
<dbReference type="PANTHER" id="PTHR40765:SF2">
    <property type="entry name" value="ESX-2 SECRETION SYSTEM ATPASE ECCB2"/>
    <property type="match status" value="1"/>
</dbReference>
<sequence length="457" mass="47151">MATKKDLIEAQQFSRNRLLSAFIGGAPGGKELEPAKPMRAVFGGIALSVMIIIAGLFIGFLNPGLPSGWENNRLVVARDTGARYVSADGTLHPVINTVSARMIIPPGEFEVISVNQSSLSGVPIGGTIGILGGPDTLPKVADIDGTRWRACAAEQSTELWISGQDRTPAGPDTGTVVVRDAETFVISDGTSFAVPRGQETAVLRALGLDTVKPHEVRGEWLALFKTGADLTPLKVEGAGQKAPGTSLSIGAVVHPAGNSEEDRYLITAEGKLAPLSPLAHRLYMLGTASNGLGETSEMSPSELATLPTTESAGGIDWPKDRLTPHPGTGFPCATLSGGKKGQHTVLAQATFSGAGTSTEAASTPNSKSNQDSVSSTGIDVHIPENTGALVRGGPAGALTLIDSTGMAYSVPGDLGIGLERLGYTKKDVAVMPAEWLHLLTDGPELTPEAAGTSPKAS</sequence>
<dbReference type="InterPro" id="IPR007795">
    <property type="entry name" value="T7SS_EccB"/>
</dbReference>
<evidence type="ECO:0000256" key="2">
    <source>
        <dbReference type="SAM" id="Phobius"/>
    </source>
</evidence>
<keyword evidence="4" id="KW-1185">Reference proteome</keyword>
<proteinExistence type="predicted"/>
<dbReference type="InterPro" id="IPR044857">
    <property type="entry name" value="T7SS_EccB_R1"/>
</dbReference>
<reference evidence="3 4" key="1">
    <citation type="submission" date="2020-03" db="EMBL/GenBank/DDBJ databases">
        <title>Leucobacter sp. nov., isolated from beetles.</title>
        <authorList>
            <person name="Hyun D.-W."/>
            <person name="Bae J.-W."/>
        </authorList>
    </citation>
    <scope>NUCLEOTIDE SEQUENCE [LARGE SCALE GENOMIC DNA]</scope>
    <source>
        <strain evidence="3 4">HDW9A</strain>
    </source>
</reference>
<dbReference type="EMBL" id="CP049933">
    <property type="protein sequence ID" value="QIM19349.1"/>
    <property type="molecule type" value="Genomic_DNA"/>
</dbReference>
<dbReference type="Pfam" id="PF05108">
    <property type="entry name" value="T7SS_ESX1_EccB"/>
    <property type="match status" value="1"/>
</dbReference>
<dbReference type="NCBIfam" id="TIGR03919">
    <property type="entry name" value="T7SS_EccB"/>
    <property type="match status" value="1"/>
</dbReference>
<accession>A0ABX6K2I7</accession>
<name>A0ABX6K2I7_9MICO</name>
<dbReference type="PANTHER" id="PTHR40765">
    <property type="entry name" value="ESX-2 SECRETION SYSTEM ATPASE ECCB2"/>
    <property type="match status" value="1"/>
</dbReference>
<evidence type="ECO:0000256" key="1">
    <source>
        <dbReference type="SAM" id="MobiDB-lite"/>
    </source>
</evidence>
<keyword evidence="2" id="KW-0812">Transmembrane</keyword>
<organism evidence="3 4">
    <name type="scientific">Leucobacter coleopterorum</name>
    <dbReference type="NCBI Taxonomy" id="2714933"/>
    <lineage>
        <taxon>Bacteria</taxon>
        <taxon>Bacillati</taxon>
        <taxon>Actinomycetota</taxon>
        <taxon>Actinomycetes</taxon>
        <taxon>Micrococcales</taxon>
        <taxon>Microbacteriaceae</taxon>
        <taxon>Leucobacter</taxon>
    </lineage>
</organism>
<gene>
    <name evidence="3" type="primary">eccB</name>
    <name evidence="3" type="ORF">G7066_13595</name>
</gene>
<feature type="region of interest" description="Disordered" evidence="1">
    <location>
        <begin position="355"/>
        <end position="379"/>
    </location>
</feature>
<evidence type="ECO:0000313" key="4">
    <source>
        <dbReference type="Proteomes" id="UP000503441"/>
    </source>
</evidence>
<dbReference type="Proteomes" id="UP000503441">
    <property type="component" value="Chromosome"/>
</dbReference>